<reference evidence="6" key="1">
    <citation type="submission" date="2021-01" db="EMBL/GenBank/DDBJ databases">
        <authorList>
            <person name="Corre E."/>
            <person name="Pelletier E."/>
            <person name="Niang G."/>
            <person name="Scheremetjew M."/>
            <person name="Finn R."/>
            <person name="Kale V."/>
            <person name="Holt S."/>
            <person name="Cochrane G."/>
            <person name="Meng A."/>
            <person name="Brown T."/>
            <person name="Cohen L."/>
        </authorList>
    </citation>
    <scope>NUCLEOTIDE SEQUENCE</scope>
    <source>
        <strain evidence="6">B650</strain>
    </source>
</reference>
<dbReference type="PANTHER" id="PTHR20935">
    <property type="entry name" value="PHOSPHOGLYCERATE MUTASE-RELATED"/>
    <property type="match status" value="1"/>
</dbReference>
<gene>
    <name evidence="6" type="ORF">LDAN0321_LOCUS7613</name>
</gene>
<dbReference type="InterPro" id="IPR013078">
    <property type="entry name" value="His_Pase_superF_clade-1"/>
</dbReference>
<keyword evidence="2" id="KW-0378">Hydrolase</keyword>
<evidence type="ECO:0000256" key="3">
    <source>
        <dbReference type="ARBA" id="ARBA00039765"/>
    </source>
</evidence>
<dbReference type="SUPFAM" id="SSF53254">
    <property type="entry name" value="Phosphoglycerate mutase-like"/>
    <property type="match status" value="1"/>
</dbReference>
<dbReference type="EMBL" id="HBGY01011998">
    <property type="protein sequence ID" value="CAD9571719.1"/>
    <property type="molecule type" value="Transcribed_RNA"/>
</dbReference>
<evidence type="ECO:0000256" key="1">
    <source>
        <dbReference type="ARBA" id="ARBA00006717"/>
    </source>
</evidence>
<dbReference type="Pfam" id="PF00300">
    <property type="entry name" value="His_Phos_1"/>
    <property type="match status" value="1"/>
</dbReference>
<sequence length="359" mass="40934">MFAHRLQSIGRTCTRAAAASFLLHHQYNSELSARCEAPQQQPELNRETDDLSKPEKRKGFYHGSAYPADMIYEPNKPYPLWDDNWDELAPARGDEKAISSREIRKKGTTRHIILVRHGQYHEEKDETKRVLTPLGREQADLTGKRLAEMVKGIDEKFGPCNVKIIRVSGMIRAIETADIIAKYLPGVERSEPDPDLNEGRPSINIPGSASQRVIDATKMEQPRIERAFRKYFHREVYSPANDANLVGNSIDEANSNNKENTLHQQIENLNPPEEDVSNDKKNAQHEFEIIVCHGNVIRYMFCRALQLPPEAWLRLCTFNCSLTYFTIRPTGSVSCRTLGDIGHLGLDHSTFSMHHGFNW</sequence>
<evidence type="ECO:0000256" key="4">
    <source>
        <dbReference type="ARBA" id="ARBA00040722"/>
    </source>
</evidence>
<comment type="similarity">
    <text evidence="1">Belongs to the phosphoglycerate mutase family. BPG-dependent PGAM subfamily.</text>
</comment>
<dbReference type="InterPro" id="IPR051021">
    <property type="entry name" value="Mito_Ser/Thr_phosphatase"/>
</dbReference>
<dbReference type="GO" id="GO:0090141">
    <property type="term" value="P:positive regulation of mitochondrial fission"/>
    <property type="evidence" value="ECO:0007669"/>
    <property type="project" value="TreeGrafter"/>
</dbReference>
<dbReference type="AlphaFoldDB" id="A0A7S2P146"/>
<feature type="region of interest" description="Disordered" evidence="5">
    <location>
        <begin position="35"/>
        <end position="58"/>
    </location>
</feature>
<dbReference type="Gene3D" id="3.40.50.1240">
    <property type="entry name" value="Phosphoglycerate mutase-like"/>
    <property type="match status" value="1"/>
</dbReference>
<evidence type="ECO:0000256" key="2">
    <source>
        <dbReference type="ARBA" id="ARBA00022801"/>
    </source>
</evidence>
<dbReference type="GO" id="GO:0005739">
    <property type="term" value="C:mitochondrion"/>
    <property type="evidence" value="ECO:0007669"/>
    <property type="project" value="TreeGrafter"/>
</dbReference>
<evidence type="ECO:0000256" key="5">
    <source>
        <dbReference type="SAM" id="MobiDB-lite"/>
    </source>
</evidence>
<feature type="compositionally biased region" description="Basic and acidic residues" evidence="5">
    <location>
        <begin position="44"/>
        <end position="58"/>
    </location>
</feature>
<protein>
    <recommendedName>
        <fullName evidence="3">Serine/threonine-protein phosphatase PGAM5, mitochondrial</fullName>
    </recommendedName>
    <alternativeName>
        <fullName evidence="4">Serine/threonine-protein phosphatase Pgam5, mitochondrial</fullName>
    </alternativeName>
</protein>
<organism evidence="6">
    <name type="scientific">Leptocylindrus danicus</name>
    <dbReference type="NCBI Taxonomy" id="163516"/>
    <lineage>
        <taxon>Eukaryota</taxon>
        <taxon>Sar</taxon>
        <taxon>Stramenopiles</taxon>
        <taxon>Ochrophyta</taxon>
        <taxon>Bacillariophyta</taxon>
        <taxon>Coscinodiscophyceae</taxon>
        <taxon>Chaetocerotophycidae</taxon>
        <taxon>Leptocylindrales</taxon>
        <taxon>Leptocylindraceae</taxon>
        <taxon>Leptocylindrus</taxon>
    </lineage>
</organism>
<dbReference type="GO" id="GO:0004722">
    <property type="term" value="F:protein serine/threonine phosphatase activity"/>
    <property type="evidence" value="ECO:0007669"/>
    <property type="project" value="TreeGrafter"/>
</dbReference>
<name>A0A7S2P146_9STRA</name>
<accession>A0A7S2P146</accession>
<dbReference type="SMART" id="SM00855">
    <property type="entry name" value="PGAM"/>
    <property type="match status" value="1"/>
</dbReference>
<dbReference type="CDD" id="cd07067">
    <property type="entry name" value="HP_PGM_like"/>
    <property type="match status" value="1"/>
</dbReference>
<evidence type="ECO:0000313" key="6">
    <source>
        <dbReference type="EMBL" id="CAD9571719.1"/>
    </source>
</evidence>
<dbReference type="InterPro" id="IPR029033">
    <property type="entry name" value="His_PPase_superfam"/>
</dbReference>
<proteinExistence type="inferred from homology"/>
<dbReference type="PANTHER" id="PTHR20935:SF0">
    <property type="entry name" value="SERINE_THREONINE-PROTEIN PHOSPHATASE PGAM5, MITOCHONDRIAL"/>
    <property type="match status" value="1"/>
</dbReference>